<dbReference type="RefSeq" id="WP_244408555.1">
    <property type="nucleotide sequence ID" value="NZ_AP025637.1"/>
</dbReference>
<gene>
    <name evidence="7" type="ORF">Rmf_43040</name>
</gene>
<feature type="region of interest" description="Disordered" evidence="5">
    <location>
        <begin position="439"/>
        <end position="460"/>
    </location>
</feature>
<dbReference type="SUPFAM" id="SSF56349">
    <property type="entry name" value="DNA breaking-rejoining enzymes"/>
    <property type="match status" value="1"/>
</dbReference>
<keyword evidence="2" id="KW-0229">DNA integration</keyword>
<dbReference type="Proteomes" id="UP000831327">
    <property type="component" value="Chromosome"/>
</dbReference>
<evidence type="ECO:0000256" key="4">
    <source>
        <dbReference type="ARBA" id="ARBA00023172"/>
    </source>
</evidence>
<organism evidence="7 8">
    <name type="scientific">Roseomonas fluvialis</name>
    <dbReference type="NCBI Taxonomy" id="1750527"/>
    <lineage>
        <taxon>Bacteria</taxon>
        <taxon>Pseudomonadati</taxon>
        <taxon>Pseudomonadota</taxon>
        <taxon>Alphaproteobacteria</taxon>
        <taxon>Acetobacterales</taxon>
        <taxon>Roseomonadaceae</taxon>
        <taxon>Roseomonas</taxon>
    </lineage>
</organism>
<dbReference type="InterPro" id="IPR004107">
    <property type="entry name" value="Integrase_SAM-like_N"/>
</dbReference>
<evidence type="ECO:0000256" key="1">
    <source>
        <dbReference type="ARBA" id="ARBA00008857"/>
    </source>
</evidence>
<evidence type="ECO:0000256" key="5">
    <source>
        <dbReference type="SAM" id="MobiDB-lite"/>
    </source>
</evidence>
<dbReference type="Gene3D" id="1.10.443.10">
    <property type="entry name" value="Intergrase catalytic core"/>
    <property type="match status" value="1"/>
</dbReference>
<dbReference type="CDD" id="cd00796">
    <property type="entry name" value="INT_Rci_Hp1_C"/>
    <property type="match status" value="1"/>
</dbReference>
<dbReference type="InterPro" id="IPR038488">
    <property type="entry name" value="Integrase_DNA-bd_sf"/>
</dbReference>
<evidence type="ECO:0000313" key="7">
    <source>
        <dbReference type="EMBL" id="BDG74375.1"/>
    </source>
</evidence>
<dbReference type="EMBL" id="AP025637">
    <property type="protein sequence ID" value="BDG74375.1"/>
    <property type="molecule type" value="Genomic_DNA"/>
</dbReference>
<dbReference type="Gene3D" id="3.30.160.390">
    <property type="entry name" value="Integrase, DNA-binding domain"/>
    <property type="match status" value="1"/>
</dbReference>
<dbReference type="InterPro" id="IPR013762">
    <property type="entry name" value="Integrase-like_cat_sf"/>
</dbReference>
<dbReference type="Gene3D" id="1.10.150.130">
    <property type="match status" value="1"/>
</dbReference>
<dbReference type="InterPro" id="IPR050808">
    <property type="entry name" value="Phage_Integrase"/>
</dbReference>
<sequence>MGKLSKRTVDQATPRDADYFIWDDELPGFGLRVFTSGRRSYVVQYRAKGRTRRFTIGVHGVWAPETARREARVILGRIAQGDNPAEQRELDHRAITVKELCERYMADAKAGLILGKKQRPKKASTIYTDEGRIKRHIVPLLGTRRVKDLTSTDVTQFMRDIASGKTKADVKTRRRGRAIVRGGLGTGRRTVGFLGALLTYAREAGIIDTNPAHGIRKAADQKRTRRLSEDEYRLLGRLLAKALADDQLRTSAKITRLLALTGCRRGEILNLTWSEVDTGNSCLRLHDTKEGASVRPIGLPAVDMLEADRPREAVGPVFRGFLDGKPLIGYPKHWDKIFAKTPLADVTPHVLRHSFASIANDLGFTESTVAALLGHAQGSVTSRYIHAVDTSLIMAADTVAGYIQALMEGAQFQRRGYALDRASREMALSRHLGKPLPPGVSHLAEASAADQTPGPHGLTP</sequence>
<evidence type="ECO:0000256" key="2">
    <source>
        <dbReference type="ARBA" id="ARBA00022908"/>
    </source>
</evidence>
<dbReference type="InterPro" id="IPR002104">
    <property type="entry name" value="Integrase_catalytic"/>
</dbReference>
<reference evidence="7 8" key="1">
    <citation type="journal article" date="2016" name="Microbes Environ.">
        <title>Phylogenetically diverse aerobic anoxygenic phototrophic bacteria isolated from epilithic biofilms in Tama river, Japan.</title>
        <authorList>
            <person name="Hirose S."/>
            <person name="Matsuura K."/>
            <person name="Haruta S."/>
        </authorList>
    </citation>
    <scope>NUCLEOTIDE SEQUENCE [LARGE SCALE GENOMIC DNA]</scope>
    <source>
        <strain evidence="7 8">S08</strain>
    </source>
</reference>
<keyword evidence="8" id="KW-1185">Reference proteome</keyword>
<dbReference type="Pfam" id="PF13356">
    <property type="entry name" value="Arm-DNA-bind_3"/>
    <property type="match status" value="1"/>
</dbReference>
<dbReference type="PANTHER" id="PTHR30629">
    <property type="entry name" value="PROPHAGE INTEGRASE"/>
    <property type="match status" value="1"/>
</dbReference>
<protein>
    <submittedName>
        <fullName evidence="7">Integrase</fullName>
    </submittedName>
</protein>
<dbReference type="InterPro" id="IPR011010">
    <property type="entry name" value="DNA_brk_join_enz"/>
</dbReference>
<dbReference type="Pfam" id="PF14659">
    <property type="entry name" value="Phage_int_SAM_3"/>
    <property type="match status" value="1"/>
</dbReference>
<feature type="domain" description="Tyr recombinase" evidence="6">
    <location>
        <begin position="222"/>
        <end position="397"/>
    </location>
</feature>
<evidence type="ECO:0000259" key="6">
    <source>
        <dbReference type="PROSITE" id="PS51898"/>
    </source>
</evidence>
<keyword evidence="4" id="KW-0233">DNA recombination</keyword>
<comment type="similarity">
    <text evidence="1">Belongs to the 'phage' integrase family.</text>
</comment>
<dbReference type="PANTHER" id="PTHR30629:SF2">
    <property type="entry name" value="PROPHAGE INTEGRASE INTS-RELATED"/>
    <property type="match status" value="1"/>
</dbReference>
<evidence type="ECO:0000256" key="3">
    <source>
        <dbReference type="ARBA" id="ARBA00023125"/>
    </source>
</evidence>
<accession>A0ABM8I6J0</accession>
<keyword evidence="3" id="KW-0238">DNA-binding</keyword>
<name>A0ABM8I6J0_9PROT</name>
<evidence type="ECO:0000313" key="8">
    <source>
        <dbReference type="Proteomes" id="UP000831327"/>
    </source>
</evidence>
<dbReference type="InterPro" id="IPR025166">
    <property type="entry name" value="Integrase_DNA_bind_dom"/>
</dbReference>
<dbReference type="Pfam" id="PF00589">
    <property type="entry name" value="Phage_integrase"/>
    <property type="match status" value="1"/>
</dbReference>
<dbReference type="PROSITE" id="PS51898">
    <property type="entry name" value="TYR_RECOMBINASE"/>
    <property type="match status" value="1"/>
</dbReference>
<proteinExistence type="inferred from homology"/>
<dbReference type="InterPro" id="IPR010998">
    <property type="entry name" value="Integrase_recombinase_N"/>
</dbReference>